<evidence type="ECO:0000256" key="8">
    <source>
        <dbReference type="ARBA" id="ARBA00022777"/>
    </source>
</evidence>
<evidence type="ECO:0000313" key="13">
    <source>
        <dbReference type="EMBL" id="KTB47751.1"/>
    </source>
</evidence>
<dbReference type="PANTHER" id="PTHR43047">
    <property type="entry name" value="TWO-COMPONENT HISTIDINE PROTEIN KINASE"/>
    <property type="match status" value="1"/>
</dbReference>
<dbReference type="InterPro" id="IPR036097">
    <property type="entry name" value="HisK_dim/P_sf"/>
</dbReference>
<comment type="caution">
    <text evidence="13">The sequence shown here is derived from an EMBL/GenBank/DDBJ whole genome shotgun (WGS) entry which is preliminary data.</text>
</comment>
<dbReference type="GO" id="GO:0005886">
    <property type="term" value="C:plasma membrane"/>
    <property type="evidence" value="ECO:0007669"/>
    <property type="project" value="UniProtKB-SubCell"/>
</dbReference>
<dbReference type="AlphaFoldDB" id="A0A0W0GGS4"/>
<dbReference type="Pfam" id="PF13188">
    <property type="entry name" value="PAS_8"/>
    <property type="match status" value="1"/>
</dbReference>
<keyword evidence="6" id="KW-0808">Transferase</keyword>
<dbReference type="EMBL" id="LFDV01000002">
    <property type="protein sequence ID" value="KTB47751.1"/>
    <property type="molecule type" value="Genomic_DNA"/>
</dbReference>
<evidence type="ECO:0000256" key="9">
    <source>
        <dbReference type="ARBA" id="ARBA00022840"/>
    </source>
</evidence>
<evidence type="ECO:0000256" key="1">
    <source>
        <dbReference type="ARBA" id="ARBA00000085"/>
    </source>
</evidence>
<dbReference type="SUPFAM" id="SSF47384">
    <property type="entry name" value="Homodimeric domain of signal transducing histidine kinase"/>
    <property type="match status" value="1"/>
</dbReference>
<dbReference type="InterPro" id="IPR003594">
    <property type="entry name" value="HATPase_dom"/>
</dbReference>
<protein>
    <recommendedName>
        <fullName evidence="3">histidine kinase</fullName>
        <ecNumber evidence="3">2.7.13.3</ecNumber>
    </recommendedName>
</protein>
<dbReference type="RefSeq" id="WP_058438520.1">
    <property type="nucleotide sequence ID" value="NZ_KQ758903.1"/>
</dbReference>
<keyword evidence="5" id="KW-0597">Phosphoprotein</keyword>
<evidence type="ECO:0000256" key="11">
    <source>
        <dbReference type="ARBA" id="ARBA00023136"/>
    </source>
</evidence>
<evidence type="ECO:0000256" key="7">
    <source>
        <dbReference type="ARBA" id="ARBA00022741"/>
    </source>
</evidence>
<dbReference type="Gene3D" id="1.10.287.130">
    <property type="match status" value="1"/>
</dbReference>
<name>A0A0W0GGS4_9CHLR</name>
<dbReference type="PATRIC" id="fig|1217799.6.peg.614"/>
<dbReference type="STRING" id="1217799.DEALK_05960"/>
<comment type="catalytic activity">
    <reaction evidence="1">
        <text>ATP + protein L-histidine = ADP + protein N-phospho-L-histidine.</text>
        <dbReference type="EC" id="2.7.13.3"/>
    </reaction>
</comment>
<keyword evidence="7" id="KW-0547">Nucleotide-binding</keyword>
<dbReference type="GO" id="GO:0000155">
    <property type="term" value="F:phosphorelay sensor kinase activity"/>
    <property type="evidence" value="ECO:0007669"/>
    <property type="project" value="InterPro"/>
</dbReference>
<dbReference type="EC" id="2.7.13.3" evidence="3"/>
<keyword evidence="8 13" id="KW-0418">Kinase</keyword>
<keyword evidence="14" id="KW-1185">Reference proteome</keyword>
<dbReference type="SMART" id="SM00091">
    <property type="entry name" value="PAS"/>
    <property type="match status" value="1"/>
</dbReference>
<dbReference type="Gene3D" id="3.30.565.10">
    <property type="entry name" value="Histidine kinase-like ATPase, C-terminal domain"/>
    <property type="match status" value="1"/>
</dbReference>
<dbReference type="InterPro" id="IPR000014">
    <property type="entry name" value="PAS"/>
</dbReference>
<keyword evidence="10" id="KW-0902">Two-component regulatory system</keyword>
<sequence length="384" mass="43328">MNVAKPVDLLYRAVFENAGDAIIIWRRANGSEVLKIIDANPAACRRLGYTRDEMIRLTDADLNAPDSLRRSREILAAPSDNGKLTMEVALRTKTGQELPSEANCQVFIMDGCPAIVAVYRDIAERKEQEERRQRALEHETSLRSKLEADTDMRTNYTRALVHELKTPLTLLMASSDFLVSHIKEEPLLSFAKNISFGAASINRRIDELHDLMKLEMGSLQLEFYPVPTRRLLSDIAAFARPAAERSELAFNVELPARLPTVLGDRERLQQVIMNLLNNAFKYTPKGGSVWLKAYTRAKELIIEVKDTGCGIPEDAQQALFQPYQRRDPSHQRKDGLGLGLAITKAIVERYKGRIWVESRPGSGSRFFVALPTTRRNFKNESADC</sequence>
<dbReference type="GO" id="GO:0005524">
    <property type="term" value="F:ATP binding"/>
    <property type="evidence" value="ECO:0007669"/>
    <property type="project" value="UniProtKB-KW"/>
</dbReference>
<organism evidence="13 14">
    <name type="scientific">Dehalogenimonas alkenigignens</name>
    <dbReference type="NCBI Taxonomy" id="1217799"/>
    <lineage>
        <taxon>Bacteria</taxon>
        <taxon>Bacillati</taxon>
        <taxon>Chloroflexota</taxon>
        <taxon>Dehalococcoidia</taxon>
        <taxon>Dehalococcoidales</taxon>
        <taxon>Dehalococcoidaceae</taxon>
        <taxon>Dehalogenimonas</taxon>
    </lineage>
</organism>
<dbReference type="GO" id="GO:0009927">
    <property type="term" value="F:histidine phosphotransfer kinase activity"/>
    <property type="evidence" value="ECO:0007669"/>
    <property type="project" value="TreeGrafter"/>
</dbReference>
<dbReference type="Pfam" id="PF02518">
    <property type="entry name" value="HATPase_c"/>
    <property type="match status" value="1"/>
</dbReference>
<dbReference type="CDD" id="cd00130">
    <property type="entry name" value="PAS"/>
    <property type="match status" value="1"/>
</dbReference>
<accession>A0A0W0GGS4</accession>
<evidence type="ECO:0000313" key="14">
    <source>
        <dbReference type="Proteomes" id="UP000053947"/>
    </source>
</evidence>
<dbReference type="SMART" id="SM00388">
    <property type="entry name" value="HisKA"/>
    <property type="match status" value="1"/>
</dbReference>
<proteinExistence type="predicted"/>
<dbReference type="SUPFAM" id="SSF55785">
    <property type="entry name" value="PYP-like sensor domain (PAS domain)"/>
    <property type="match status" value="1"/>
</dbReference>
<evidence type="ECO:0000256" key="5">
    <source>
        <dbReference type="ARBA" id="ARBA00022553"/>
    </source>
</evidence>
<reference evidence="13 14" key="1">
    <citation type="submission" date="2015-06" db="EMBL/GenBank/DDBJ databases">
        <title>Genome sequence of the organohalide-respiring Dehalogenimonas alkenigignens type strain (IP3-3T).</title>
        <authorList>
            <person name="Key T.A."/>
            <person name="Richmond D.P."/>
            <person name="Bowman K.S."/>
            <person name="Cho Y.-J."/>
            <person name="Chun J."/>
            <person name="da Costa M.S."/>
            <person name="Rainey F.A."/>
            <person name="Moe W.M."/>
        </authorList>
    </citation>
    <scope>NUCLEOTIDE SEQUENCE [LARGE SCALE GENOMIC DNA]</scope>
    <source>
        <strain evidence="13 14">IP3-3</strain>
    </source>
</reference>
<evidence type="ECO:0000256" key="3">
    <source>
        <dbReference type="ARBA" id="ARBA00012438"/>
    </source>
</evidence>
<dbReference type="Proteomes" id="UP000053947">
    <property type="component" value="Unassembled WGS sequence"/>
</dbReference>
<keyword evidence="11" id="KW-0472">Membrane</keyword>
<dbReference type="PRINTS" id="PR00344">
    <property type="entry name" value="BCTRLSENSOR"/>
</dbReference>
<dbReference type="NCBIfam" id="TIGR00229">
    <property type="entry name" value="sensory_box"/>
    <property type="match status" value="1"/>
</dbReference>
<dbReference type="FunFam" id="3.30.565.10:FF:000023">
    <property type="entry name" value="PAS domain-containing sensor histidine kinase"/>
    <property type="match status" value="1"/>
</dbReference>
<dbReference type="PANTHER" id="PTHR43047:SF72">
    <property type="entry name" value="OSMOSENSING HISTIDINE PROTEIN KINASE SLN1"/>
    <property type="match status" value="1"/>
</dbReference>
<comment type="subcellular location">
    <subcellularLocation>
        <location evidence="2">Cell membrane</location>
    </subcellularLocation>
</comment>
<dbReference type="InterPro" id="IPR005467">
    <property type="entry name" value="His_kinase_dom"/>
</dbReference>
<dbReference type="CDD" id="cd16922">
    <property type="entry name" value="HATPase_EvgS-ArcB-TorS-like"/>
    <property type="match status" value="1"/>
</dbReference>
<gene>
    <name evidence="13" type="ORF">DEALK_05960</name>
</gene>
<evidence type="ECO:0000256" key="10">
    <source>
        <dbReference type="ARBA" id="ARBA00023012"/>
    </source>
</evidence>
<feature type="domain" description="Histidine kinase" evidence="12">
    <location>
        <begin position="159"/>
        <end position="374"/>
    </location>
</feature>
<evidence type="ECO:0000259" key="12">
    <source>
        <dbReference type="PROSITE" id="PS50109"/>
    </source>
</evidence>
<keyword evidence="9" id="KW-0067">ATP-binding</keyword>
<evidence type="ECO:0000256" key="2">
    <source>
        <dbReference type="ARBA" id="ARBA00004236"/>
    </source>
</evidence>
<keyword evidence="4" id="KW-1003">Cell membrane</keyword>
<dbReference type="Gene3D" id="3.30.450.20">
    <property type="entry name" value="PAS domain"/>
    <property type="match status" value="1"/>
</dbReference>
<evidence type="ECO:0000256" key="4">
    <source>
        <dbReference type="ARBA" id="ARBA00022475"/>
    </source>
</evidence>
<dbReference type="SUPFAM" id="SSF55874">
    <property type="entry name" value="ATPase domain of HSP90 chaperone/DNA topoisomerase II/histidine kinase"/>
    <property type="match status" value="1"/>
</dbReference>
<dbReference type="PROSITE" id="PS50109">
    <property type="entry name" value="HIS_KIN"/>
    <property type="match status" value="1"/>
</dbReference>
<dbReference type="InterPro" id="IPR035965">
    <property type="entry name" value="PAS-like_dom_sf"/>
</dbReference>
<dbReference type="InterPro" id="IPR036890">
    <property type="entry name" value="HATPase_C_sf"/>
</dbReference>
<dbReference type="OrthoDB" id="9777816at2"/>
<evidence type="ECO:0000256" key="6">
    <source>
        <dbReference type="ARBA" id="ARBA00022679"/>
    </source>
</evidence>
<dbReference type="InterPro" id="IPR004358">
    <property type="entry name" value="Sig_transdc_His_kin-like_C"/>
</dbReference>
<dbReference type="SMART" id="SM00387">
    <property type="entry name" value="HATPase_c"/>
    <property type="match status" value="1"/>
</dbReference>
<dbReference type="InterPro" id="IPR003661">
    <property type="entry name" value="HisK_dim/P_dom"/>
</dbReference>